<sequence>MRKCTLILMFAWFTSAVVYQGLVMRLGIIGGNLYIDFFISGVVELPGALLILLTIERFGRRLPFAASNVVAGVACLVTAFLPE</sequence>
<evidence type="ECO:0000256" key="2">
    <source>
        <dbReference type="ARBA" id="ARBA00022692"/>
    </source>
</evidence>
<accession>A0A212C7V0</accession>
<evidence type="ECO:0000256" key="1">
    <source>
        <dbReference type="ARBA" id="ARBA00004141"/>
    </source>
</evidence>
<protein>
    <submittedName>
        <fullName evidence="6">Uncharacterized protein</fullName>
    </submittedName>
</protein>
<feature type="transmembrane region" description="Helical" evidence="5">
    <location>
        <begin position="32"/>
        <end position="55"/>
    </location>
</feature>
<dbReference type="InterPro" id="IPR036259">
    <property type="entry name" value="MFS_trans_sf"/>
</dbReference>
<dbReference type="OrthoDB" id="5141738at2759"/>
<evidence type="ECO:0000313" key="6">
    <source>
        <dbReference type="EMBL" id="OWK01934.1"/>
    </source>
</evidence>
<dbReference type="Proteomes" id="UP000242450">
    <property type="component" value="Chromosome 26"/>
</dbReference>
<dbReference type="EMBL" id="MKHE01000026">
    <property type="protein sequence ID" value="OWK01934.1"/>
    <property type="molecule type" value="Genomic_DNA"/>
</dbReference>
<gene>
    <name evidence="6" type="ORF">Celaphus_00019153</name>
</gene>
<evidence type="ECO:0000256" key="5">
    <source>
        <dbReference type="SAM" id="Phobius"/>
    </source>
</evidence>
<evidence type="ECO:0000256" key="3">
    <source>
        <dbReference type="ARBA" id="ARBA00022989"/>
    </source>
</evidence>
<evidence type="ECO:0000256" key="4">
    <source>
        <dbReference type="ARBA" id="ARBA00023136"/>
    </source>
</evidence>
<comment type="caution">
    <text evidence="6">The sequence shown here is derived from an EMBL/GenBank/DDBJ whole genome shotgun (WGS) entry which is preliminary data.</text>
</comment>
<comment type="subcellular location">
    <subcellularLocation>
        <location evidence="1">Membrane</location>
        <topology evidence="1">Multi-pass membrane protein</topology>
    </subcellularLocation>
</comment>
<keyword evidence="7" id="KW-1185">Reference proteome</keyword>
<feature type="transmembrane region" description="Helical" evidence="5">
    <location>
        <begin position="62"/>
        <end position="81"/>
    </location>
</feature>
<keyword evidence="2 5" id="KW-0812">Transmembrane</keyword>
<dbReference type="PANTHER" id="PTHR24064">
    <property type="entry name" value="SOLUTE CARRIER FAMILY 22 MEMBER"/>
    <property type="match status" value="1"/>
</dbReference>
<dbReference type="GO" id="GO:0016020">
    <property type="term" value="C:membrane"/>
    <property type="evidence" value="ECO:0007669"/>
    <property type="project" value="UniProtKB-SubCell"/>
</dbReference>
<evidence type="ECO:0000313" key="7">
    <source>
        <dbReference type="Proteomes" id="UP000242450"/>
    </source>
</evidence>
<keyword evidence="3 5" id="KW-1133">Transmembrane helix</keyword>
<reference evidence="6 7" key="1">
    <citation type="journal article" date="2018" name="Mol. Genet. Genomics">
        <title>The red deer Cervus elaphus genome CerEla1.0: sequencing, annotating, genes, and chromosomes.</title>
        <authorList>
            <person name="Bana N.A."/>
            <person name="Nyiri A."/>
            <person name="Nagy J."/>
            <person name="Frank K."/>
            <person name="Nagy T."/>
            <person name="Steger V."/>
            <person name="Schiller M."/>
            <person name="Lakatos P."/>
            <person name="Sugar L."/>
            <person name="Horn P."/>
            <person name="Barta E."/>
            <person name="Orosz L."/>
        </authorList>
    </citation>
    <scope>NUCLEOTIDE SEQUENCE [LARGE SCALE GENOMIC DNA]</scope>
    <source>
        <strain evidence="6">Hungarian</strain>
    </source>
</reference>
<feature type="non-terminal residue" evidence="6">
    <location>
        <position position="83"/>
    </location>
</feature>
<proteinExistence type="predicted"/>
<keyword evidence="4 5" id="KW-0472">Membrane</keyword>
<dbReference type="Gene3D" id="1.20.1250.20">
    <property type="entry name" value="MFS general substrate transporter like domains"/>
    <property type="match status" value="1"/>
</dbReference>
<dbReference type="SUPFAM" id="SSF103473">
    <property type="entry name" value="MFS general substrate transporter"/>
    <property type="match status" value="1"/>
</dbReference>
<organism evidence="6 7">
    <name type="scientific">Cervus elaphus hippelaphus</name>
    <name type="common">European red deer</name>
    <dbReference type="NCBI Taxonomy" id="46360"/>
    <lineage>
        <taxon>Eukaryota</taxon>
        <taxon>Metazoa</taxon>
        <taxon>Chordata</taxon>
        <taxon>Craniata</taxon>
        <taxon>Vertebrata</taxon>
        <taxon>Euteleostomi</taxon>
        <taxon>Mammalia</taxon>
        <taxon>Eutheria</taxon>
        <taxon>Laurasiatheria</taxon>
        <taxon>Artiodactyla</taxon>
        <taxon>Ruminantia</taxon>
        <taxon>Pecora</taxon>
        <taxon>Cervidae</taxon>
        <taxon>Cervinae</taxon>
        <taxon>Cervus</taxon>
    </lineage>
</organism>
<dbReference type="AlphaFoldDB" id="A0A212C7V0"/>
<name>A0A212C7V0_CEREH</name>